<evidence type="ECO:0000256" key="9">
    <source>
        <dbReference type="ARBA" id="ARBA00022989"/>
    </source>
</evidence>
<dbReference type="GO" id="GO:0003724">
    <property type="term" value="F:RNA helicase activity"/>
    <property type="evidence" value="ECO:0007669"/>
    <property type="project" value="TreeGrafter"/>
</dbReference>
<dbReference type="SMART" id="SM00973">
    <property type="entry name" value="Sec63"/>
    <property type="match status" value="1"/>
</dbReference>
<dbReference type="GO" id="GO:0000388">
    <property type="term" value="P:spliceosome conformational change to release U4 (or U4atac) and U1 (or U11)"/>
    <property type="evidence" value="ECO:0007669"/>
    <property type="project" value="TreeGrafter"/>
</dbReference>
<dbReference type="PANTHER" id="PTHR24075:SF5">
    <property type="entry name" value="U5 SMALL NUCLEAR RIBONUCLEOPROTEIN 200 KDA HELICASE"/>
    <property type="match status" value="1"/>
</dbReference>
<dbReference type="FunFam" id="2.60.40.150:FF:000048">
    <property type="entry name" value="U5 small nuclear ribonucleoprotein 200 kDa helicase"/>
    <property type="match status" value="1"/>
</dbReference>
<dbReference type="GO" id="GO:0005783">
    <property type="term" value="C:endoplasmic reticulum"/>
    <property type="evidence" value="ECO:0007669"/>
    <property type="project" value="UniProtKB-SubCell"/>
</dbReference>
<evidence type="ECO:0000256" key="8">
    <source>
        <dbReference type="ARBA" id="ARBA00022840"/>
    </source>
</evidence>
<dbReference type="Gene3D" id="1.10.150.20">
    <property type="entry name" value="5' to 3' exonuclease, C-terminal subdomain"/>
    <property type="match status" value="1"/>
</dbReference>
<evidence type="ECO:0000259" key="12">
    <source>
        <dbReference type="SMART" id="SM00973"/>
    </source>
</evidence>
<keyword evidence="8" id="KW-0067">ATP-binding</keyword>
<dbReference type="PANTHER" id="PTHR24075">
    <property type="entry name" value="SEC63 DOMAIN-CONTAINING"/>
    <property type="match status" value="1"/>
</dbReference>
<organism evidence="13 14">
    <name type="scientific">Rotaria magnacalcarata</name>
    <dbReference type="NCBI Taxonomy" id="392030"/>
    <lineage>
        <taxon>Eukaryota</taxon>
        <taxon>Metazoa</taxon>
        <taxon>Spiralia</taxon>
        <taxon>Gnathifera</taxon>
        <taxon>Rotifera</taxon>
        <taxon>Eurotatoria</taxon>
        <taxon>Bdelloidea</taxon>
        <taxon>Philodinida</taxon>
        <taxon>Philodinidae</taxon>
        <taxon>Rotaria</taxon>
    </lineage>
</organism>
<keyword evidence="4" id="KW-0547">Nucleotide-binding</keyword>
<evidence type="ECO:0000256" key="2">
    <source>
        <dbReference type="ARBA" id="ARBA00004240"/>
    </source>
</evidence>
<evidence type="ECO:0000256" key="7">
    <source>
        <dbReference type="ARBA" id="ARBA00022824"/>
    </source>
</evidence>
<keyword evidence="9" id="KW-1133">Transmembrane helix</keyword>
<evidence type="ECO:0000256" key="1">
    <source>
        <dbReference type="ARBA" id="ARBA00004141"/>
    </source>
</evidence>
<dbReference type="GO" id="GO:0016787">
    <property type="term" value="F:hydrolase activity"/>
    <property type="evidence" value="ECO:0007669"/>
    <property type="project" value="UniProtKB-KW"/>
</dbReference>
<proteinExistence type="predicted"/>
<dbReference type="Pfam" id="PF23445">
    <property type="entry name" value="WHD_SNRNP200"/>
    <property type="match status" value="1"/>
</dbReference>
<evidence type="ECO:0000256" key="4">
    <source>
        <dbReference type="ARBA" id="ARBA00022741"/>
    </source>
</evidence>
<name>A0A820M8E3_9BILA</name>
<dbReference type="FunFam" id="1.10.3380.10:FF:000004">
    <property type="entry name" value="U5 small nuclear ribonucleoprotein 200 kDa helicase"/>
    <property type="match status" value="1"/>
</dbReference>
<gene>
    <name evidence="13" type="ORF">OVN521_LOCUS33440</name>
</gene>
<dbReference type="InterPro" id="IPR035892">
    <property type="entry name" value="C2_domain_sf"/>
</dbReference>
<dbReference type="Gene3D" id="1.10.10.10">
    <property type="entry name" value="Winged helix-like DNA-binding domain superfamily/Winged helix DNA-binding domain"/>
    <property type="match status" value="1"/>
</dbReference>
<dbReference type="Gene3D" id="2.60.40.150">
    <property type="entry name" value="C2 domain"/>
    <property type="match status" value="1"/>
</dbReference>
<sequence>QDHTYDDYPINDVLQMIGRANRPLKEVDAKVVLMCLSSKKDFFKKFLYEPLPIESHLDHCLHDHFNAEIVTKTIENKQDAVDYLTWTLLYRRMTQNPNYYNLQGVSHRHLSDHLSELVENTLTDLEQSKCITIENEMDTSPLNLGMIAAYYYINYRTIELFSKSLTAKTKIKALLDIVANAAEFEHIPIRHHEENILKQLATRLPNKLNNVKFNDPHVKANLLLQAHLSRIQLSAELQKDTDEILIKAIRLIQACVDVLSSNGWLLPALAAMELAQMVTQGMWNKDPYLRQLPHFTSEIIQRCTEKKIETVFDLMEMQDEDRVELLQLSTSKLADVARFCNRYPNIEVSYDIPDKDDVSTGSIVNVNVALERADEVSGPVIAPLFPQKREEGWWLVIGELKTNALISIKRLTLQQKAQVVLDFNAPSAGTHNYILYFMSDAYMGCDHEYKFSLNVHKGASNDVEMK</sequence>
<evidence type="ECO:0000256" key="3">
    <source>
        <dbReference type="ARBA" id="ARBA00022692"/>
    </source>
</evidence>
<dbReference type="SUPFAM" id="SSF158702">
    <property type="entry name" value="Sec63 N-terminal domain-like"/>
    <property type="match status" value="1"/>
</dbReference>
<keyword evidence="5" id="KW-0378">Hydrolase</keyword>
<dbReference type="Gene3D" id="1.10.3380.10">
    <property type="entry name" value="Sec63 N-terminal domain-like domain"/>
    <property type="match status" value="1"/>
</dbReference>
<evidence type="ECO:0000313" key="14">
    <source>
        <dbReference type="Proteomes" id="UP000663866"/>
    </source>
</evidence>
<keyword evidence="7" id="KW-0256">Endoplasmic reticulum</keyword>
<dbReference type="EMBL" id="CAJOBG010035399">
    <property type="protein sequence ID" value="CAF4370239.1"/>
    <property type="molecule type" value="Genomic_DNA"/>
</dbReference>
<dbReference type="InterPro" id="IPR027417">
    <property type="entry name" value="P-loop_NTPase"/>
</dbReference>
<dbReference type="InterPro" id="IPR014756">
    <property type="entry name" value="Ig_E-set"/>
</dbReference>
<dbReference type="InterPro" id="IPR036390">
    <property type="entry name" value="WH_DNA-bd_sf"/>
</dbReference>
<dbReference type="AlphaFoldDB" id="A0A820M8E3"/>
<comment type="subcellular location">
    <subcellularLocation>
        <location evidence="2">Endoplasmic reticulum</location>
    </subcellularLocation>
    <subcellularLocation>
        <location evidence="1">Membrane</location>
        <topology evidence="1">Multi-pass membrane protein</topology>
    </subcellularLocation>
</comment>
<dbReference type="FunFam" id="1.10.10.10:FF:000012">
    <property type="entry name" value="U5 small nuclear ribonucleoprotein helicase"/>
    <property type="match status" value="1"/>
</dbReference>
<dbReference type="GO" id="GO:0005681">
    <property type="term" value="C:spliceosomal complex"/>
    <property type="evidence" value="ECO:0007669"/>
    <property type="project" value="TreeGrafter"/>
</dbReference>
<dbReference type="GO" id="GO:0016020">
    <property type="term" value="C:membrane"/>
    <property type="evidence" value="ECO:0007669"/>
    <property type="project" value="UniProtKB-SubCell"/>
</dbReference>
<dbReference type="Gene3D" id="3.40.50.300">
    <property type="entry name" value="P-loop containing nucleotide triphosphate hydrolases"/>
    <property type="match status" value="1"/>
</dbReference>
<evidence type="ECO:0000256" key="5">
    <source>
        <dbReference type="ARBA" id="ARBA00022801"/>
    </source>
</evidence>
<evidence type="ECO:0000256" key="10">
    <source>
        <dbReference type="ARBA" id="ARBA00023136"/>
    </source>
</evidence>
<dbReference type="FunFam" id="1.10.150.20:FF:000013">
    <property type="entry name" value="U5 small nuclear ribonucleoprotein kDa helicase"/>
    <property type="match status" value="1"/>
</dbReference>
<comment type="caution">
    <text evidence="13">The sequence shown here is derived from an EMBL/GenBank/DDBJ whole genome shotgun (WGS) entry which is preliminary data.</text>
</comment>
<evidence type="ECO:0000256" key="6">
    <source>
        <dbReference type="ARBA" id="ARBA00022806"/>
    </source>
</evidence>
<reference evidence="13" key="1">
    <citation type="submission" date="2021-02" db="EMBL/GenBank/DDBJ databases">
        <authorList>
            <person name="Nowell W R."/>
        </authorList>
    </citation>
    <scope>NUCLEOTIDE SEQUENCE</scope>
</reference>
<dbReference type="InterPro" id="IPR057842">
    <property type="entry name" value="WH_MER3"/>
</dbReference>
<dbReference type="SUPFAM" id="SSF81296">
    <property type="entry name" value="E set domains"/>
    <property type="match status" value="1"/>
</dbReference>
<dbReference type="Pfam" id="PF02889">
    <property type="entry name" value="Sec63"/>
    <property type="match status" value="1"/>
</dbReference>
<dbReference type="Proteomes" id="UP000663866">
    <property type="component" value="Unassembled WGS sequence"/>
</dbReference>
<evidence type="ECO:0000313" key="13">
    <source>
        <dbReference type="EMBL" id="CAF4370239.1"/>
    </source>
</evidence>
<feature type="domain" description="SEC63" evidence="12">
    <location>
        <begin position="141"/>
        <end position="453"/>
    </location>
</feature>
<protein>
    <recommendedName>
        <fullName evidence="12">SEC63 domain-containing protein</fullName>
    </recommendedName>
</protein>
<dbReference type="InterPro" id="IPR036388">
    <property type="entry name" value="WH-like_DNA-bd_sf"/>
</dbReference>
<keyword evidence="3" id="KW-0812">Transmembrane</keyword>
<dbReference type="SUPFAM" id="SSF46785">
    <property type="entry name" value="Winged helix' DNA-binding domain"/>
    <property type="match status" value="1"/>
</dbReference>
<dbReference type="GO" id="GO:0003723">
    <property type="term" value="F:RNA binding"/>
    <property type="evidence" value="ECO:0007669"/>
    <property type="project" value="TreeGrafter"/>
</dbReference>
<accession>A0A820M8E3</accession>
<dbReference type="GO" id="GO:0005524">
    <property type="term" value="F:ATP binding"/>
    <property type="evidence" value="ECO:0007669"/>
    <property type="project" value="UniProtKB-KW"/>
</dbReference>
<feature type="non-terminal residue" evidence="13">
    <location>
        <position position="1"/>
    </location>
</feature>
<evidence type="ECO:0000256" key="11">
    <source>
        <dbReference type="ARBA" id="ARBA00023186"/>
    </source>
</evidence>
<keyword evidence="14" id="KW-1185">Reference proteome</keyword>
<dbReference type="InterPro" id="IPR004179">
    <property type="entry name" value="Sec63-dom"/>
</dbReference>
<keyword evidence="6" id="KW-0347">Helicase</keyword>
<keyword evidence="11" id="KW-0143">Chaperone</keyword>
<keyword evidence="10" id="KW-0472">Membrane</keyword>